<evidence type="ECO:0000256" key="1">
    <source>
        <dbReference type="SAM" id="MobiDB-lite"/>
    </source>
</evidence>
<accession>A0A6J4JWF3</accession>
<feature type="compositionally biased region" description="Basic and acidic residues" evidence="1">
    <location>
        <begin position="180"/>
        <end position="190"/>
    </location>
</feature>
<feature type="compositionally biased region" description="Low complexity" evidence="1">
    <location>
        <begin position="1"/>
        <end position="12"/>
    </location>
</feature>
<feature type="compositionally biased region" description="Basic residues" evidence="1">
    <location>
        <begin position="324"/>
        <end position="358"/>
    </location>
</feature>
<proteinExistence type="predicted"/>
<feature type="region of interest" description="Disordered" evidence="1">
    <location>
        <begin position="112"/>
        <end position="194"/>
    </location>
</feature>
<organism evidence="2">
    <name type="scientific">uncultured Actinomycetospora sp</name>
    <dbReference type="NCBI Taxonomy" id="1135996"/>
    <lineage>
        <taxon>Bacteria</taxon>
        <taxon>Bacillati</taxon>
        <taxon>Actinomycetota</taxon>
        <taxon>Actinomycetes</taxon>
        <taxon>Pseudonocardiales</taxon>
        <taxon>Pseudonocardiaceae</taxon>
        <taxon>Actinomycetospora</taxon>
        <taxon>environmental samples</taxon>
    </lineage>
</organism>
<gene>
    <name evidence="2" type="ORF">AVDCRST_MAG54-4285</name>
</gene>
<feature type="compositionally biased region" description="Basic residues" evidence="1">
    <location>
        <begin position="112"/>
        <end position="128"/>
    </location>
</feature>
<protein>
    <submittedName>
        <fullName evidence="2">Alcohol dehydrogenase</fullName>
        <ecNumber evidence="2">1.1.1.1</ecNumber>
    </submittedName>
</protein>
<feature type="compositionally biased region" description="Basic and acidic residues" evidence="1">
    <location>
        <begin position="136"/>
        <end position="158"/>
    </location>
</feature>
<name>A0A6J4JWF3_9PSEU</name>
<dbReference type="EC" id="1.1.1.1" evidence="2"/>
<feature type="region of interest" description="Disordered" evidence="1">
    <location>
        <begin position="224"/>
        <end position="260"/>
    </location>
</feature>
<feature type="region of interest" description="Disordered" evidence="1">
    <location>
        <begin position="314"/>
        <end position="390"/>
    </location>
</feature>
<keyword evidence="2" id="KW-0560">Oxidoreductase</keyword>
<dbReference type="EMBL" id="CADCTH010000537">
    <property type="protein sequence ID" value="CAA9289108.1"/>
    <property type="molecule type" value="Genomic_DNA"/>
</dbReference>
<feature type="region of interest" description="Disordered" evidence="1">
    <location>
        <begin position="1"/>
        <end position="88"/>
    </location>
</feature>
<evidence type="ECO:0000313" key="2">
    <source>
        <dbReference type="EMBL" id="CAA9289108.1"/>
    </source>
</evidence>
<sequence>AGRRAAQAVPDQGVPPVPPGAHGSGFARADRPRSPQDGLQEDPDHDVGPARHGHRPQDLRVHEVARDRDGHLRPGRVQPQGLQRHGLGEDVPGELLLQLRLHRRRLLARRLQGRPRLGRARRPQRQRVRGLQPVREPQEPAAHRGLDDGRHRLRDLVGVRHHRHDDRPGPPAQVRRVRRRLGDQPGDRRPGALLRLPGRLHRAVRLRRARARLRALRLPPELRAVAGQRPARHRAHEQPPARGGLERPGPPRPPGHDVRPVHRRTGLQLRWPRDHPLDLARGLGVLRHPPRPEQRHRAAARVGVQHAGGLQALRPHRAGDGRGHHPHDRRPGLRGRARRLHPPAARRGHPGEVHRRHPGLVLQEPSRQGPDEVLREREDHHGQRRRRGPD</sequence>
<feature type="compositionally biased region" description="Basic and acidic residues" evidence="1">
    <location>
        <begin position="45"/>
        <end position="72"/>
    </location>
</feature>
<reference evidence="2" key="1">
    <citation type="submission" date="2020-02" db="EMBL/GenBank/DDBJ databases">
        <authorList>
            <person name="Meier V. D."/>
        </authorList>
    </citation>
    <scope>NUCLEOTIDE SEQUENCE</scope>
    <source>
        <strain evidence="2">AVDCRST_MAG54</strain>
    </source>
</reference>
<feature type="non-terminal residue" evidence="2">
    <location>
        <position position="390"/>
    </location>
</feature>
<feature type="compositionally biased region" description="Basic and acidic residues" evidence="1">
    <location>
        <begin position="369"/>
        <end position="381"/>
    </location>
</feature>
<dbReference type="GO" id="GO:0004022">
    <property type="term" value="F:alcohol dehydrogenase (NAD+) activity"/>
    <property type="evidence" value="ECO:0007669"/>
    <property type="project" value="UniProtKB-EC"/>
</dbReference>
<feature type="non-terminal residue" evidence="2">
    <location>
        <position position="1"/>
    </location>
</feature>
<dbReference type="AlphaFoldDB" id="A0A6J4JWF3"/>